<dbReference type="InterPro" id="IPR036388">
    <property type="entry name" value="WH-like_DNA-bd_sf"/>
</dbReference>
<dbReference type="SUPFAM" id="SSF46785">
    <property type="entry name" value="Winged helix' DNA-binding domain"/>
    <property type="match status" value="1"/>
</dbReference>
<dbReference type="Pfam" id="PF25212">
    <property type="entry name" value="HVO_A0114"/>
    <property type="match status" value="1"/>
</dbReference>
<dbReference type="Proteomes" id="UP000319296">
    <property type="component" value="Unassembled WGS sequence"/>
</dbReference>
<protein>
    <submittedName>
        <fullName evidence="1">ArsR family transcriptional regulator</fullName>
    </submittedName>
</protein>
<evidence type="ECO:0000313" key="1">
    <source>
        <dbReference type="EMBL" id="RZD18760.1"/>
    </source>
</evidence>
<name>A0A519BNB6_9DELT</name>
<dbReference type="InterPro" id="IPR036390">
    <property type="entry name" value="WH_DNA-bd_sf"/>
</dbReference>
<dbReference type="Gene3D" id="1.10.10.10">
    <property type="entry name" value="Winged helix-like DNA-binding domain superfamily/Winged helix DNA-binding domain"/>
    <property type="match status" value="1"/>
</dbReference>
<sequence>MNVKKINIGIKSLNESLEDFTDTWKKLESGKKVKKEEGIYFESIDAVRSVLTNNRLLILKTIKEKHPKSIYELSKMLGRNLKNVNQDLDMLCRIGLVELKKEKTDKDRVIPFVNYNEIMVAISL</sequence>
<accession>A0A519BNB6</accession>
<dbReference type="AlphaFoldDB" id="A0A519BNB6"/>
<dbReference type="EMBL" id="SGBB01000005">
    <property type="protein sequence ID" value="RZD18760.1"/>
    <property type="molecule type" value="Genomic_DNA"/>
</dbReference>
<organism evidence="1 2">
    <name type="scientific">Candidatus Acididesulfobacter diazotrophicus</name>
    <dbReference type="NCBI Taxonomy" id="2597226"/>
    <lineage>
        <taxon>Bacteria</taxon>
        <taxon>Deltaproteobacteria</taxon>
        <taxon>Candidatus Acidulodesulfobacterales</taxon>
        <taxon>Candidatus Acididesulfobacter</taxon>
    </lineage>
</organism>
<reference evidence="1 2" key="1">
    <citation type="journal article" date="2019" name="ISME J.">
        <title>Insights into ecological role of a new deltaproteobacterial order Candidatus Acidulodesulfobacterales by metagenomics and metatranscriptomics.</title>
        <authorList>
            <person name="Tan S."/>
            <person name="Liu J."/>
            <person name="Fang Y."/>
            <person name="Hedlund B.P."/>
            <person name="Lian Z.H."/>
            <person name="Huang L.Y."/>
            <person name="Li J.T."/>
            <person name="Huang L.N."/>
            <person name="Li W.J."/>
            <person name="Jiang H.C."/>
            <person name="Dong H.L."/>
            <person name="Shu W.S."/>
        </authorList>
    </citation>
    <scope>NUCLEOTIDE SEQUENCE [LARGE SCALE GENOMIC DNA]</scope>
    <source>
        <strain evidence="1">AP1</strain>
    </source>
</reference>
<evidence type="ECO:0000313" key="2">
    <source>
        <dbReference type="Proteomes" id="UP000319296"/>
    </source>
</evidence>
<proteinExistence type="predicted"/>
<comment type="caution">
    <text evidence="1">The sequence shown here is derived from an EMBL/GenBank/DDBJ whole genome shotgun (WGS) entry which is preliminary data.</text>
</comment>
<gene>
    <name evidence="1" type="ORF">EVG15_04030</name>
</gene>